<dbReference type="AlphaFoldDB" id="G4TBD7"/>
<reference evidence="6 7" key="1">
    <citation type="journal article" date="2011" name="PLoS Pathog.">
        <title>Endophytic Life Strategies Decoded by Genome and Transcriptome Analyses of the Mutualistic Root Symbiont Piriformospora indica.</title>
        <authorList>
            <person name="Zuccaro A."/>
            <person name="Lahrmann U."/>
            <person name="Guldener U."/>
            <person name="Langen G."/>
            <person name="Pfiffi S."/>
            <person name="Biedenkopf D."/>
            <person name="Wong P."/>
            <person name="Samans B."/>
            <person name="Grimm C."/>
            <person name="Basiewicz M."/>
            <person name="Murat C."/>
            <person name="Martin F."/>
            <person name="Kogel K.H."/>
        </authorList>
    </citation>
    <scope>NUCLEOTIDE SEQUENCE [LARGE SCALE GENOMIC DNA]</scope>
    <source>
        <strain evidence="6 7">DSM 11827</strain>
    </source>
</reference>
<dbReference type="OrthoDB" id="10250441at2759"/>
<dbReference type="GO" id="GO:0006457">
    <property type="term" value="P:protein folding"/>
    <property type="evidence" value="ECO:0007669"/>
    <property type="project" value="UniProtKB-UniRule"/>
</dbReference>
<dbReference type="STRING" id="1109443.G4TBD7"/>
<dbReference type="Gene3D" id="1.10.287.370">
    <property type="match status" value="1"/>
</dbReference>
<keyword evidence="5" id="KW-0175">Coiled coil</keyword>
<dbReference type="FunCoup" id="G4TBD7">
    <property type="interactions" value="353"/>
</dbReference>
<protein>
    <recommendedName>
        <fullName evidence="4">Prefoldin subunit 4</fullName>
    </recommendedName>
</protein>
<comment type="caution">
    <text evidence="6">The sequence shown here is derived from an EMBL/GenBank/DDBJ whole genome shotgun (WGS) entry which is preliminary data.</text>
</comment>
<dbReference type="PANTHER" id="PTHR21100:SF9">
    <property type="entry name" value="PREFOLDIN SUBUNIT 4"/>
    <property type="match status" value="1"/>
</dbReference>
<organism evidence="6 7">
    <name type="scientific">Serendipita indica (strain DSM 11827)</name>
    <name type="common">Root endophyte fungus</name>
    <name type="synonym">Piriformospora indica</name>
    <dbReference type="NCBI Taxonomy" id="1109443"/>
    <lineage>
        <taxon>Eukaryota</taxon>
        <taxon>Fungi</taxon>
        <taxon>Dikarya</taxon>
        <taxon>Basidiomycota</taxon>
        <taxon>Agaricomycotina</taxon>
        <taxon>Agaricomycetes</taxon>
        <taxon>Sebacinales</taxon>
        <taxon>Serendipitaceae</taxon>
        <taxon>Serendipita</taxon>
    </lineage>
</organism>
<comment type="similarity">
    <text evidence="1 4">Belongs to the prefoldin subunit beta family.</text>
</comment>
<dbReference type="PANTHER" id="PTHR21100">
    <property type="entry name" value="PREFOLDIN SUBUNIT 4"/>
    <property type="match status" value="1"/>
</dbReference>
<dbReference type="OMA" id="KFGRAIN"/>
<evidence type="ECO:0000256" key="1">
    <source>
        <dbReference type="ARBA" id="ARBA00008045"/>
    </source>
</evidence>
<keyword evidence="7" id="KW-1185">Reference proteome</keyword>
<sequence length="130" mass="14991">MRMLSQDEEKDADVEVNWEDQQRINTFSKTNTRFQNLQEELEVAKKEKEALEDITTELELADEDQPVLYRVGEAFVHLPLDQAQKRLAADAEVVEAEVARLQDALDMCQSTMKELKLQLYAKFGTSINLD</sequence>
<dbReference type="Proteomes" id="UP000007148">
    <property type="component" value="Unassembled WGS sequence"/>
</dbReference>
<comment type="function">
    <text evidence="3 4">Binds specifically to cytosolic chaperonin (c-CPN) and transfers target proteins to it. Binds to nascent polypeptide chain and promotes folding in an environment in which there are many competing pathways for nonnative proteins.</text>
</comment>
<accession>G4TBD7</accession>
<proteinExistence type="inferred from homology"/>
<dbReference type="CDD" id="cd23165">
    <property type="entry name" value="Prefoldin_4"/>
    <property type="match status" value="1"/>
</dbReference>
<dbReference type="InterPro" id="IPR016661">
    <property type="entry name" value="PFDN4"/>
</dbReference>
<evidence type="ECO:0000313" key="6">
    <source>
        <dbReference type="EMBL" id="CCA68630.1"/>
    </source>
</evidence>
<evidence type="ECO:0000256" key="4">
    <source>
        <dbReference type="PIRNR" id="PIRNR016477"/>
    </source>
</evidence>
<dbReference type="eggNOG" id="KOG1760">
    <property type="taxonomic scope" value="Eukaryota"/>
</dbReference>
<name>G4TBD7_SERID</name>
<keyword evidence="2 4" id="KW-0143">Chaperone</keyword>
<evidence type="ECO:0000256" key="3">
    <source>
        <dbReference type="ARBA" id="ARBA00024667"/>
    </source>
</evidence>
<dbReference type="GO" id="GO:0051082">
    <property type="term" value="F:unfolded protein binding"/>
    <property type="evidence" value="ECO:0007669"/>
    <property type="project" value="InterPro"/>
</dbReference>
<dbReference type="EMBL" id="CAFZ01000037">
    <property type="protein sequence ID" value="CCA68630.1"/>
    <property type="molecule type" value="Genomic_DNA"/>
</dbReference>
<dbReference type="GO" id="GO:0005737">
    <property type="term" value="C:cytoplasm"/>
    <property type="evidence" value="ECO:0007669"/>
    <property type="project" value="UniProtKB-ARBA"/>
</dbReference>
<comment type="subunit">
    <text evidence="4">Heterohexamer of two PFD-alpha type and four PFD-beta type subunits.</text>
</comment>
<dbReference type="GO" id="GO:0016272">
    <property type="term" value="C:prefoldin complex"/>
    <property type="evidence" value="ECO:0007669"/>
    <property type="project" value="UniProtKB-UniRule"/>
</dbReference>
<feature type="coiled-coil region" evidence="5">
    <location>
        <begin position="27"/>
        <end position="118"/>
    </location>
</feature>
<dbReference type="InterPro" id="IPR002777">
    <property type="entry name" value="PFD_beta-like"/>
</dbReference>
<dbReference type="InParanoid" id="G4TBD7"/>
<evidence type="ECO:0000256" key="5">
    <source>
        <dbReference type="SAM" id="Coils"/>
    </source>
</evidence>
<dbReference type="Pfam" id="PF01920">
    <property type="entry name" value="Prefoldin_2"/>
    <property type="match status" value="1"/>
</dbReference>
<dbReference type="SUPFAM" id="SSF46579">
    <property type="entry name" value="Prefoldin"/>
    <property type="match status" value="1"/>
</dbReference>
<evidence type="ECO:0000313" key="7">
    <source>
        <dbReference type="Proteomes" id="UP000007148"/>
    </source>
</evidence>
<dbReference type="PIRSF" id="PIRSF016477">
    <property type="entry name" value="Prefoldin_subunit_4"/>
    <property type="match status" value="1"/>
</dbReference>
<evidence type="ECO:0000256" key="2">
    <source>
        <dbReference type="ARBA" id="ARBA00023186"/>
    </source>
</evidence>
<dbReference type="FunFam" id="1.10.287.370:FF:000005">
    <property type="entry name" value="Prefoldin subunit 4"/>
    <property type="match status" value="1"/>
</dbReference>
<dbReference type="HOGENOM" id="CLU_130032_0_0_1"/>
<gene>
    <name evidence="6" type="ORF">PIIN_02495</name>
</gene>
<dbReference type="InterPro" id="IPR009053">
    <property type="entry name" value="Prefoldin"/>
</dbReference>